<evidence type="ECO:0000313" key="3">
    <source>
        <dbReference type="Proteomes" id="UP000696573"/>
    </source>
</evidence>
<keyword evidence="3" id="KW-1185">Reference proteome</keyword>
<organism evidence="2 3">
    <name type="scientific">Clonostachys rhizophaga</name>
    <dbReference type="NCBI Taxonomy" id="160324"/>
    <lineage>
        <taxon>Eukaryota</taxon>
        <taxon>Fungi</taxon>
        <taxon>Dikarya</taxon>
        <taxon>Ascomycota</taxon>
        <taxon>Pezizomycotina</taxon>
        <taxon>Sordariomycetes</taxon>
        <taxon>Hypocreomycetidae</taxon>
        <taxon>Hypocreales</taxon>
        <taxon>Bionectriaceae</taxon>
        <taxon>Clonostachys</taxon>
    </lineage>
</organism>
<comment type="caution">
    <text evidence="2">The sequence shown here is derived from an EMBL/GenBank/DDBJ whole genome shotgun (WGS) entry which is preliminary data.</text>
</comment>
<proteinExistence type="predicted"/>
<name>A0A9N9V5V8_9HYPO</name>
<evidence type="ECO:0000313" key="2">
    <source>
        <dbReference type="EMBL" id="CAH0019860.1"/>
    </source>
</evidence>
<dbReference type="OrthoDB" id="5150042at2759"/>
<dbReference type="AlphaFoldDB" id="A0A9N9V5V8"/>
<gene>
    <name evidence="2" type="ORF">CRHIZ90672A_00013608</name>
</gene>
<protein>
    <submittedName>
        <fullName evidence="2">Uncharacterized protein</fullName>
    </submittedName>
</protein>
<dbReference type="Proteomes" id="UP000696573">
    <property type="component" value="Unassembled WGS sequence"/>
</dbReference>
<sequence length="78" mass="8419">MSSDKEPQTSRRACNDPVGNGPYAAPVNGKGCGWCDNQDKYGYGSSSIYFGGKWALGKLLNKGNEEEKEKGKGKKESN</sequence>
<dbReference type="EMBL" id="CABFNQ020000593">
    <property type="protein sequence ID" value="CAH0019860.1"/>
    <property type="molecule type" value="Genomic_DNA"/>
</dbReference>
<accession>A0A9N9V5V8</accession>
<feature type="region of interest" description="Disordered" evidence="1">
    <location>
        <begin position="1"/>
        <end position="29"/>
    </location>
</feature>
<reference evidence="2" key="1">
    <citation type="submission" date="2021-10" db="EMBL/GenBank/DDBJ databases">
        <authorList>
            <person name="Piombo E."/>
        </authorList>
    </citation>
    <scope>NUCLEOTIDE SEQUENCE</scope>
</reference>
<evidence type="ECO:0000256" key="1">
    <source>
        <dbReference type="SAM" id="MobiDB-lite"/>
    </source>
</evidence>